<dbReference type="Proteomes" id="UP001059401">
    <property type="component" value="Chromosome"/>
</dbReference>
<evidence type="ECO:0000313" key="1">
    <source>
        <dbReference type="EMBL" id="UTY27626.1"/>
    </source>
</evidence>
<gene>
    <name evidence="1" type="ORF">E4N76_00475</name>
</gene>
<dbReference type="EMBL" id="CP038802">
    <property type="protein sequence ID" value="UTY27626.1"/>
    <property type="molecule type" value="Genomic_DNA"/>
</dbReference>
<organism evidence="1 2">
    <name type="scientific">Treponema putidum</name>
    <dbReference type="NCBI Taxonomy" id="221027"/>
    <lineage>
        <taxon>Bacteria</taxon>
        <taxon>Pseudomonadati</taxon>
        <taxon>Spirochaetota</taxon>
        <taxon>Spirochaetia</taxon>
        <taxon>Spirochaetales</taxon>
        <taxon>Treponemataceae</taxon>
        <taxon>Treponema</taxon>
    </lineage>
</organism>
<evidence type="ECO:0000313" key="2">
    <source>
        <dbReference type="Proteomes" id="UP001059401"/>
    </source>
</evidence>
<proteinExistence type="predicted"/>
<dbReference type="InterPro" id="IPR009414">
    <property type="entry name" value="DUF1064"/>
</dbReference>
<accession>A0ABY5HQA6</accession>
<protein>
    <submittedName>
        <fullName evidence="1">DUF1064 domain-containing protein</fullName>
    </submittedName>
</protein>
<reference evidence="1" key="1">
    <citation type="submission" date="2019-04" db="EMBL/GenBank/DDBJ databases">
        <title>Whole genome sequencing of oral phylogroup 2 treponemes.</title>
        <authorList>
            <person name="Chan Y."/>
            <person name="Zeng H.H."/>
            <person name="Yu X.L."/>
            <person name="Leung W.K."/>
            <person name="Watt R.M."/>
        </authorList>
    </citation>
    <scope>NUCLEOTIDE SEQUENCE</scope>
    <source>
        <strain evidence="1">OMZ 847</strain>
    </source>
</reference>
<name>A0ABY5HQA6_9SPIR</name>
<keyword evidence="2" id="KW-1185">Reference proteome</keyword>
<sequence length="138" mass="16345">MKEKKIAKKPRGYDCDVRWYDELAVTPKNNKYNVASKDRRTADGITFHSMAEMNRYRELKGLEKAGIISDLELQPKLLLIPKTEKGGRAVYYYADFGYTENGKRIYEDIKGFLTKEYKLKKKLLLWQYPDIQFYENKV</sequence>
<dbReference type="RefSeq" id="WP_255805633.1">
    <property type="nucleotide sequence ID" value="NZ_CP038802.1"/>
</dbReference>
<dbReference type="Pfam" id="PF06356">
    <property type="entry name" value="DUF1064"/>
    <property type="match status" value="1"/>
</dbReference>